<accession>A0A0K1IX96</accession>
<gene>
    <name evidence="2" type="ORF">ABY42_10635</name>
</gene>
<dbReference type="Proteomes" id="UP000066124">
    <property type="component" value="Chromosome"/>
</dbReference>
<evidence type="ECO:0000259" key="1">
    <source>
        <dbReference type="Pfam" id="PF24035"/>
    </source>
</evidence>
<dbReference type="Gene3D" id="1.10.10.10">
    <property type="entry name" value="Winged helix-like DNA-binding domain superfamily/Winged helix DNA-binding domain"/>
    <property type="match status" value="1"/>
</dbReference>
<dbReference type="EMBL" id="CP011947">
    <property type="protein sequence ID" value="AKU09096.1"/>
    <property type="molecule type" value="Genomic_DNA"/>
</dbReference>
<dbReference type="PATRIC" id="fig|35746.4.peg.2285"/>
<protein>
    <recommendedName>
        <fullName evidence="1">DUF7344 domain-containing protein</fullName>
    </recommendedName>
</protein>
<dbReference type="KEGG" id="hgi:ABY42_10635"/>
<name>A0A0K1IX96_HALGI</name>
<sequence>MGELCDVIAKQRRRHVLYFLRDADEATVSVERLVQHLVGRERERADDDDNARVEQRLYHVSLPKLVNAGVIEHDRRSGCVRYRPTRLLEQLLEQVSEIEAGD</sequence>
<evidence type="ECO:0000313" key="2">
    <source>
        <dbReference type="EMBL" id="AKU09096.1"/>
    </source>
</evidence>
<proteinExistence type="predicted"/>
<dbReference type="Pfam" id="PF24035">
    <property type="entry name" value="DUF7344"/>
    <property type="match status" value="1"/>
</dbReference>
<reference evidence="3" key="1">
    <citation type="journal article" date="2015" name="J. Biotechnol.">
        <title>Complete genome sequence of Haloferax gibbonsii strain ARA6, a potential producer of polyhydroxyalkanoates and halocins isolated from Araruama, Rio de Janeiro, Brasil.</title>
        <authorList>
            <person name="Pinto L.H."/>
            <person name="D'Alincourt Carvalho-Assef A.P."/>
            <person name="Vieira R.P."/>
            <person name="Clementino M.M."/>
            <person name="Albano R.M."/>
        </authorList>
    </citation>
    <scope>NUCLEOTIDE SEQUENCE [LARGE SCALE GENOMIC DNA]</scope>
    <source>
        <strain evidence="3">ARA6</strain>
    </source>
</reference>
<dbReference type="InterPro" id="IPR055768">
    <property type="entry name" value="DUF7344"/>
</dbReference>
<organism evidence="2 3">
    <name type="scientific">Haloferax gibbonsii</name>
    <dbReference type="NCBI Taxonomy" id="35746"/>
    <lineage>
        <taxon>Archaea</taxon>
        <taxon>Methanobacteriati</taxon>
        <taxon>Methanobacteriota</taxon>
        <taxon>Stenosarchaea group</taxon>
        <taxon>Halobacteria</taxon>
        <taxon>Halobacteriales</taxon>
        <taxon>Haloferacaceae</taxon>
        <taxon>Haloferax</taxon>
    </lineage>
</organism>
<feature type="domain" description="DUF7344" evidence="1">
    <location>
        <begin position="6"/>
        <end position="81"/>
    </location>
</feature>
<dbReference type="AlphaFoldDB" id="A0A0K1IX96"/>
<evidence type="ECO:0000313" key="3">
    <source>
        <dbReference type="Proteomes" id="UP000066124"/>
    </source>
</evidence>
<dbReference type="InterPro" id="IPR036388">
    <property type="entry name" value="WH-like_DNA-bd_sf"/>
</dbReference>